<reference evidence="2 3" key="1">
    <citation type="submission" date="2019-07" db="EMBL/GenBank/DDBJ databases">
        <title>Cryptosporangium phraense sp. nov., isolated from plant litter.</title>
        <authorList>
            <person name="Suriyachadkun C."/>
        </authorList>
    </citation>
    <scope>NUCLEOTIDE SEQUENCE [LARGE SCALE GENOMIC DNA]</scope>
    <source>
        <strain evidence="2 3">A-T 5661</strain>
    </source>
</reference>
<name>A0A545AM33_9ACTN</name>
<dbReference type="OrthoDB" id="9797989at2"/>
<dbReference type="InterPro" id="IPR016181">
    <property type="entry name" value="Acyl_CoA_acyltransferase"/>
</dbReference>
<comment type="caution">
    <text evidence="2">The sequence shown here is derived from an EMBL/GenBank/DDBJ whole genome shotgun (WGS) entry which is preliminary data.</text>
</comment>
<dbReference type="PANTHER" id="PTHR39173">
    <property type="entry name" value="ACETYLTRANSFERASE"/>
    <property type="match status" value="1"/>
</dbReference>
<keyword evidence="2" id="KW-0808">Transferase</keyword>
<dbReference type="PANTHER" id="PTHR39173:SF1">
    <property type="entry name" value="ACETYLTRANSFERASE"/>
    <property type="match status" value="1"/>
</dbReference>
<dbReference type="EMBL" id="VIRS01000018">
    <property type="protein sequence ID" value="TQS42373.1"/>
    <property type="molecule type" value="Genomic_DNA"/>
</dbReference>
<dbReference type="PROSITE" id="PS51186">
    <property type="entry name" value="GNAT"/>
    <property type="match status" value="1"/>
</dbReference>
<dbReference type="GO" id="GO:0016747">
    <property type="term" value="F:acyltransferase activity, transferring groups other than amino-acyl groups"/>
    <property type="evidence" value="ECO:0007669"/>
    <property type="project" value="InterPro"/>
</dbReference>
<dbReference type="Proteomes" id="UP000317982">
    <property type="component" value="Unassembled WGS sequence"/>
</dbReference>
<protein>
    <submittedName>
        <fullName evidence="2">GNAT family N-acetyltransferase</fullName>
    </submittedName>
</protein>
<feature type="domain" description="N-acetyltransferase" evidence="1">
    <location>
        <begin position="6"/>
        <end position="166"/>
    </location>
</feature>
<dbReference type="SUPFAM" id="SSF55729">
    <property type="entry name" value="Acyl-CoA N-acyltransferases (Nat)"/>
    <property type="match status" value="1"/>
</dbReference>
<dbReference type="RefSeq" id="WP_142707063.1">
    <property type="nucleotide sequence ID" value="NZ_VIRS01000018.1"/>
</dbReference>
<accession>A0A545AM33</accession>
<dbReference type="InParanoid" id="A0A545AM33"/>
<organism evidence="2 3">
    <name type="scientific">Cryptosporangium phraense</name>
    <dbReference type="NCBI Taxonomy" id="2593070"/>
    <lineage>
        <taxon>Bacteria</taxon>
        <taxon>Bacillati</taxon>
        <taxon>Actinomycetota</taxon>
        <taxon>Actinomycetes</taxon>
        <taxon>Cryptosporangiales</taxon>
        <taxon>Cryptosporangiaceae</taxon>
        <taxon>Cryptosporangium</taxon>
    </lineage>
</organism>
<dbReference type="Gene3D" id="3.40.630.30">
    <property type="match status" value="1"/>
</dbReference>
<evidence type="ECO:0000313" key="3">
    <source>
        <dbReference type="Proteomes" id="UP000317982"/>
    </source>
</evidence>
<dbReference type="InterPro" id="IPR000182">
    <property type="entry name" value="GNAT_dom"/>
</dbReference>
<evidence type="ECO:0000259" key="1">
    <source>
        <dbReference type="PROSITE" id="PS51186"/>
    </source>
</evidence>
<keyword evidence="3" id="KW-1185">Reference proteome</keyword>
<evidence type="ECO:0000313" key="2">
    <source>
        <dbReference type="EMBL" id="TQS42373.1"/>
    </source>
</evidence>
<gene>
    <name evidence="2" type="ORF">FL583_23965</name>
</gene>
<sequence length="169" mass="18928">MPVLLAPTVALHDSWLEARTEWSDDEYPHGSGLRPEYDVDSPAGFAAWIDSLHRRNDYDVPATYWWIVEDDVYLGAIALRHTLTPPLLQVGGHIGYNVRPSARNRGLATWALGAVLDEARAMGLSRVLITCKTSNLASARVIEHRSGVLEDTRITDEGLTYRYWVELKG</sequence>
<proteinExistence type="predicted"/>
<dbReference type="CDD" id="cd04301">
    <property type="entry name" value="NAT_SF"/>
    <property type="match status" value="1"/>
</dbReference>
<dbReference type="Pfam" id="PF13302">
    <property type="entry name" value="Acetyltransf_3"/>
    <property type="match status" value="1"/>
</dbReference>
<dbReference type="AlphaFoldDB" id="A0A545AM33"/>